<dbReference type="OrthoDB" id="10541825at2759"/>
<proteinExistence type="predicted"/>
<dbReference type="AlphaFoldDB" id="E4XBG3"/>
<dbReference type="InParanoid" id="E4XBG3"/>
<evidence type="ECO:0000313" key="1">
    <source>
        <dbReference type="EMBL" id="CBY08938.1"/>
    </source>
</evidence>
<dbReference type="Proteomes" id="UP000001307">
    <property type="component" value="Unassembled WGS sequence"/>
</dbReference>
<name>E4XBG3_OIKDI</name>
<dbReference type="EMBL" id="FN653034">
    <property type="protein sequence ID" value="CBY08938.1"/>
    <property type="molecule type" value="Genomic_DNA"/>
</dbReference>
<organism evidence="1">
    <name type="scientific">Oikopleura dioica</name>
    <name type="common">Tunicate</name>
    <dbReference type="NCBI Taxonomy" id="34765"/>
    <lineage>
        <taxon>Eukaryota</taxon>
        <taxon>Metazoa</taxon>
        <taxon>Chordata</taxon>
        <taxon>Tunicata</taxon>
        <taxon>Appendicularia</taxon>
        <taxon>Copelata</taxon>
        <taxon>Oikopleuridae</taxon>
        <taxon>Oikopleura</taxon>
    </lineage>
</organism>
<protein>
    <submittedName>
        <fullName evidence="1">Uncharacterized protein</fullName>
    </submittedName>
</protein>
<keyword evidence="2" id="KW-1185">Reference proteome</keyword>
<evidence type="ECO:0000313" key="2">
    <source>
        <dbReference type="Proteomes" id="UP000001307"/>
    </source>
</evidence>
<accession>E4XBG3</accession>
<sequence length="385" mass="45148">MKPYYVLKYLEHVVNAKRTRDKDLINLNELKLVLKDNIAYSAIEYIQQLFRLDFAEISCNHTEDTQEISHIKDILDQGDKNLFTNRNQERSLSTMQIEKLCESKAMIKFKIPQGGLKKRICFQCREFSNSPKELKNCEFCWRSYHRQCKWSCVCFNQSSKKPAIAKGVPQKLMEILGLVNELTMADKNFLTGVFLYSSTKFEFEEAPARKIRHEKCCGIEEKNEISGELIKAMYEERKQLNLQRIALQNSPRCAKCSKMATSQAGCCELHVYCELCRQDPEIYGISGVFSCPKEIIMKKTEVIKNREQLLMLLTRAWVVENEDDRILNRETKTDVKEIYDGARKNEVRTFHRDKLTVRRPPVVAKIKKRKEIDDDDFDFDKENDF</sequence>
<reference evidence="1" key="1">
    <citation type="journal article" date="2010" name="Science">
        <title>Plasticity of animal genome architecture unmasked by rapid evolution of a pelagic tunicate.</title>
        <authorList>
            <person name="Denoeud F."/>
            <person name="Henriet S."/>
            <person name="Mungpakdee S."/>
            <person name="Aury J.M."/>
            <person name="Da Silva C."/>
            <person name="Brinkmann H."/>
            <person name="Mikhaleva J."/>
            <person name="Olsen L.C."/>
            <person name="Jubin C."/>
            <person name="Canestro C."/>
            <person name="Bouquet J.M."/>
            <person name="Danks G."/>
            <person name="Poulain J."/>
            <person name="Campsteijn C."/>
            <person name="Adamski M."/>
            <person name="Cross I."/>
            <person name="Yadetie F."/>
            <person name="Muffato M."/>
            <person name="Louis A."/>
            <person name="Butcher S."/>
            <person name="Tsagkogeorga G."/>
            <person name="Konrad A."/>
            <person name="Singh S."/>
            <person name="Jensen M.F."/>
            <person name="Cong E.H."/>
            <person name="Eikeseth-Otteraa H."/>
            <person name="Noel B."/>
            <person name="Anthouard V."/>
            <person name="Porcel B.M."/>
            <person name="Kachouri-Lafond R."/>
            <person name="Nishino A."/>
            <person name="Ugolini M."/>
            <person name="Chourrout P."/>
            <person name="Nishida H."/>
            <person name="Aasland R."/>
            <person name="Huzurbazar S."/>
            <person name="Westhof E."/>
            <person name="Delsuc F."/>
            <person name="Lehrach H."/>
            <person name="Reinhardt R."/>
            <person name="Weissenbach J."/>
            <person name="Roy S.W."/>
            <person name="Artiguenave F."/>
            <person name="Postlethwait J.H."/>
            <person name="Manak J.R."/>
            <person name="Thompson E.M."/>
            <person name="Jaillon O."/>
            <person name="Du Pasquier L."/>
            <person name="Boudinot P."/>
            <person name="Liberles D.A."/>
            <person name="Volff J.N."/>
            <person name="Philippe H."/>
            <person name="Lenhard B."/>
            <person name="Roest Crollius H."/>
            <person name="Wincker P."/>
            <person name="Chourrout D."/>
        </authorList>
    </citation>
    <scope>NUCLEOTIDE SEQUENCE [LARGE SCALE GENOMIC DNA]</scope>
</reference>
<gene>
    <name evidence="1" type="ORF">GSOID_T00006463001</name>
</gene>